<dbReference type="Gene3D" id="3.10.100.10">
    <property type="entry name" value="Mannose-Binding Protein A, subunit A"/>
    <property type="match status" value="1"/>
</dbReference>
<feature type="compositionally biased region" description="Polar residues" evidence="1">
    <location>
        <begin position="442"/>
        <end position="453"/>
    </location>
</feature>
<keyword evidence="4" id="KW-1185">Reference proteome</keyword>
<feature type="compositionally biased region" description="Basic residues" evidence="1">
    <location>
        <begin position="362"/>
        <end position="376"/>
    </location>
</feature>
<reference evidence="3" key="1">
    <citation type="submission" date="2020-05" db="UniProtKB">
        <authorList>
            <consortium name="EnsemblMetazoa"/>
        </authorList>
    </citation>
    <scope>IDENTIFICATION</scope>
    <source>
        <strain evidence="3">MAF</strain>
    </source>
</reference>
<dbReference type="EnsemblMetazoa" id="AMEM010367-RA">
    <property type="protein sequence ID" value="AMEM010367-PA"/>
    <property type="gene ID" value="AMEM010367"/>
</dbReference>
<dbReference type="PANTHER" id="PTHR45710">
    <property type="entry name" value="C-TYPE LECTIN DOMAIN-CONTAINING PROTEIN 180"/>
    <property type="match status" value="1"/>
</dbReference>
<dbReference type="Proteomes" id="UP000075903">
    <property type="component" value="Unassembled WGS sequence"/>
</dbReference>
<accession>A0A182V7W5</accession>
<dbReference type="VEuPathDB" id="VectorBase:AMEM010367"/>
<dbReference type="InterPro" id="IPR001304">
    <property type="entry name" value="C-type_lectin-like"/>
</dbReference>
<dbReference type="SMART" id="SM00034">
    <property type="entry name" value="CLECT"/>
    <property type="match status" value="1"/>
</dbReference>
<dbReference type="SUPFAM" id="SSF56436">
    <property type="entry name" value="C-type lectin-like"/>
    <property type="match status" value="1"/>
</dbReference>
<dbReference type="PANTHER" id="PTHR45710:SF26">
    <property type="entry name" value="RH26557P"/>
    <property type="match status" value="1"/>
</dbReference>
<dbReference type="Pfam" id="PF00059">
    <property type="entry name" value="Lectin_C"/>
    <property type="match status" value="1"/>
</dbReference>
<feature type="region of interest" description="Disordered" evidence="1">
    <location>
        <begin position="301"/>
        <end position="455"/>
    </location>
</feature>
<dbReference type="CDD" id="cd00037">
    <property type="entry name" value="CLECT"/>
    <property type="match status" value="1"/>
</dbReference>
<feature type="compositionally biased region" description="Low complexity" evidence="1">
    <location>
        <begin position="388"/>
        <end position="410"/>
    </location>
</feature>
<dbReference type="InterPro" id="IPR050828">
    <property type="entry name" value="C-type_lectin/matrix_domain"/>
</dbReference>
<dbReference type="STRING" id="30066.A0A182V7W5"/>
<proteinExistence type="predicted"/>
<name>A0A182V7W5_ANOME</name>
<feature type="compositionally biased region" description="Basic residues" evidence="1">
    <location>
        <begin position="257"/>
        <end position="268"/>
    </location>
</feature>
<dbReference type="InterPro" id="IPR016186">
    <property type="entry name" value="C-type_lectin-like/link_sf"/>
</dbReference>
<evidence type="ECO:0000259" key="2">
    <source>
        <dbReference type="PROSITE" id="PS50041"/>
    </source>
</evidence>
<evidence type="ECO:0000313" key="3">
    <source>
        <dbReference type="EnsemblMetazoa" id="AMEM010367-PA"/>
    </source>
</evidence>
<dbReference type="AlphaFoldDB" id="A0A182V7W5"/>
<feature type="domain" description="C-type lectin" evidence="2">
    <location>
        <begin position="73"/>
        <end position="190"/>
    </location>
</feature>
<dbReference type="InterPro" id="IPR016187">
    <property type="entry name" value="CTDL_fold"/>
</dbReference>
<dbReference type="VEuPathDB" id="VectorBase:AMEM21_003558"/>
<protein>
    <recommendedName>
        <fullName evidence="2">C-type lectin domain-containing protein</fullName>
    </recommendedName>
</protein>
<feature type="compositionally biased region" description="Low complexity" evidence="1">
    <location>
        <begin position="417"/>
        <end position="426"/>
    </location>
</feature>
<feature type="region of interest" description="Disordered" evidence="1">
    <location>
        <begin position="251"/>
        <end position="288"/>
    </location>
</feature>
<organism evidence="3 4">
    <name type="scientific">Anopheles merus</name>
    <name type="common">Mosquito</name>
    <dbReference type="NCBI Taxonomy" id="30066"/>
    <lineage>
        <taxon>Eukaryota</taxon>
        <taxon>Metazoa</taxon>
        <taxon>Ecdysozoa</taxon>
        <taxon>Arthropoda</taxon>
        <taxon>Hexapoda</taxon>
        <taxon>Insecta</taxon>
        <taxon>Pterygota</taxon>
        <taxon>Neoptera</taxon>
        <taxon>Endopterygota</taxon>
        <taxon>Diptera</taxon>
        <taxon>Nematocera</taxon>
        <taxon>Culicoidea</taxon>
        <taxon>Culicidae</taxon>
        <taxon>Anophelinae</taxon>
        <taxon>Anopheles</taxon>
    </lineage>
</organism>
<evidence type="ECO:0000256" key="1">
    <source>
        <dbReference type="SAM" id="MobiDB-lite"/>
    </source>
</evidence>
<feature type="compositionally biased region" description="Gly residues" evidence="1">
    <location>
        <begin position="312"/>
        <end position="323"/>
    </location>
</feature>
<dbReference type="PROSITE" id="PS50041">
    <property type="entry name" value="C_TYPE_LECTIN_2"/>
    <property type="match status" value="1"/>
</dbReference>
<evidence type="ECO:0000313" key="4">
    <source>
        <dbReference type="Proteomes" id="UP000075903"/>
    </source>
</evidence>
<sequence>MWLLGSWYGKDYTFRFDLSLPTLRVMMESKALLLATLCLLAACLAVSGANDTERPNRRYKRKYGMCPPKFTSISNECYYISPNKLNWLDAYFECKDHNSKLAEPMMYEDKVLRRTLQKMGLREDLWIGGNYNWKLKKWQWGHNGREIEYQSFSQMVPSQDLTFHCALLKADIKFRWSAAACTDKMNYICQHRMPLVSEMGRSLVYEKWNKTYPNERANEKLVYIVSEGNNRTQSEYGKPRLYNSVKRVMQSNPSIRPAHRRRANRPKKPVAAPTAADRRTYIPPEVVGRKQHLAQYAPDASNDINTIDNGHRNGGGGGGGWGGSYHSAARFNVDFSPRNGRTREPSFPRGHRMRTGEEHRLPHQHRHQPGAHKPTKRTQQYYVPAYPPTTTTTAAPPTTTTTTTSTTTTTAPPPTTRPTAARPTQTGQQSAGYQPSAHHTTRYTTRSMSSQEKQANRDWLRKRLQKLTPEEQQAFFQTRAMRKKLKEQKLLKLKLERANEVVP</sequence>